<name>A0A1S2V4C8_9PSED</name>
<feature type="signal peptide" evidence="1">
    <location>
        <begin position="1"/>
        <end position="21"/>
    </location>
</feature>
<evidence type="ECO:0000313" key="3">
    <source>
        <dbReference type="Proteomes" id="UP000181661"/>
    </source>
</evidence>
<evidence type="ECO:0008006" key="4">
    <source>
        <dbReference type="Google" id="ProtNLM"/>
    </source>
</evidence>
<dbReference type="InterPro" id="IPR024447">
    <property type="entry name" value="YXWGXW_rpt"/>
</dbReference>
<feature type="chain" id="PRO_5010346030" description="BcpO-related WXXGXW repeat protein" evidence="1">
    <location>
        <begin position="22"/>
        <end position="121"/>
    </location>
</feature>
<organism evidence="2 3">
    <name type="scientific">Pseudomonas costantinii</name>
    <dbReference type="NCBI Taxonomy" id="168469"/>
    <lineage>
        <taxon>Bacteria</taxon>
        <taxon>Pseudomonadati</taxon>
        <taxon>Pseudomonadota</taxon>
        <taxon>Gammaproteobacteria</taxon>
        <taxon>Pseudomonadales</taxon>
        <taxon>Pseudomonadaceae</taxon>
        <taxon>Pseudomonas</taxon>
    </lineage>
</organism>
<dbReference type="Pfam" id="PF12779">
    <property type="entry name" value="WXXGXW"/>
    <property type="match status" value="1"/>
</dbReference>
<accession>A0A1S2V4C8</accession>
<dbReference type="AlphaFoldDB" id="A0A1S2V4C8"/>
<evidence type="ECO:0000313" key="2">
    <source>
        <dbReference type="EMBL" id="OIN53561.1"/>
    </source>
</evidence>
<protein>
    <recommendedName>
        <fullName evidence="4">BcpO-related WXXGXW repeat protein</fullName>
    </recommendedName>
</protein>
<evidence type="ECO:0000256" key="1">
    <source>
        <dbReference type="SAM" id="SignalP"/>
    </source>
</evidence>
<keyword evidence="1" id="KW-0732">Signal</keyword>
<gene>
    <name evidence="2" type="ORF">BFL40_08770</name>
</gene>
<reference evidence="2 3" key="1">
    <citation type="submission" date="2016-08" db="EMBL/GenBank/DDBJ databases">
        <title>Draft genome sequence of Pseudomonas costantinii LMG 22119, type strain isolated from cultivated mushroom (Agaricus bisporus) sporophores.</title>
        <authorList>
            <person name="Tambong J.T."/>
        </authorList>
    </citation>
    <scope>NUCLEOTIDE SEQUENCE [LARGE SCALE GENOMIC DNA]</scope>
    <source>
        <strain evidence="2 3">LMG 22119</strain>
    </source>
</reference>
<comment type="caution">
    <text evidence="2">The sequence shown here is derived from an EMBL/GenBank/DDBJ whole genome shotgun (WGS) entry which is preliminary data.</text>
</comment>
<dbReference type="EMBL" id="MDDR01000016">
    <property type="protein sequence ID" value="OIN53561.1"/>
    <property type="molecule type" value="Genomic_DNA"/>
</dbReference>
<proteinExistence type="predicted"/>
<dbReference type="Proteomes" id="UP000181661">
    <property type="component" value="Unassembled WGS sequence"/>
</dbReference>
<sequence length="121" mass="14216">MYSLGDYVRGVCMLLRYAALAAMVVVASGCVEERVVHDRRPVQREYVEVVAPQPPPVQVIEVEPEARYGYVWSRGYWRWEGGRYVAVHGHWETVREGYRYVHPHWVQRNDGYHWQGGGWVR</sequence>